<feature type="non-terminal residue" evidence="2">
    <location>
        <position position="1"/>
    </location>
</feature>
<dbReference type="PANTHER" id="PTHR33112">
    <property type="entry name" value="DOMAIN PROTEIN, PUTATIVE-RELATED"/>
    <property type="match status" value="1"/>
</dbReference>
<dbReference type="InterPro" id="IPR010730">
    <property type="entry name" value="HET"/>
</dbReference>
<dbReference type="STRING" id="913774.A0A0C3CVI7"/>
<evidence type="ECO:0000259" key="1">
    <source>
        <dbReference type="Pfam" id="PF06985"/>
    </source>
</evidence>
<reference evidence="2 3" key="1">
    <citation type="submission" date="2014-04" db="EMBL/GenBank/DDBJ databases">
        <authorList>
            <consortium name="DOE Joint Genome Institute"/>
            <person name="Kuo A."/>
            <person name="Martino E."/>
            <person name="Perotto S."/>
            <person name="Kohler A."/>
            <person name="Nagy L.G."/>
            <person name="Floudas D."/>
            <person name="Copeland A."/>
            <person name="Barry K.W."/>
            <person name="Cichocki N."/>
            <person name="Veneault-Fourrey C."/>
            <person name="LaButti K."/>
            <person name="Lindquist E.A."/>
            <person name="Lipzen A."/>
            <person name="Lundell T."/>
            <person name="Morin E."/>
            <person name="Murat C."/>
            <person name="Sun H."/>
            <person name="Tunlid A."/>
            <person name="Henrissat B."/>
            <person name="Grigoriev I.V."/>
            <person name="Hibbett D.S."/>
            <person name="Martin F."/>
            <person name="Nordberg H.P."/>
            <person name="Cantor M.N."/>
            <person name="Hua S.X."/>
        </authorList>
    </citation>
    <scope>NUCLEOTIDE SEQUENCE [LARGE SCALE GENOMIC DNA]</scope>
    <source>
        <strain evidence="2 3">Zn</strain>
    </source>
</reference>
<evidence type="ECO:0000313" key="3">
    <source>
        <dbReference type="Proteomes" id="UP000054321"/>
    </source>
</evidence>
<evidence type="ECO:0000313" key="2">
    <source>
        <dbReference type="EMBL" id="KIN03019.1"/>
    </source>
</evidence>
<sequence length="88" mass="10294">IHTCRSLGIQYVWIDSLCIIQDSVPDWEGEAGAMHMVYKNAELMITAYGDVDRSRWNTRGWTMQERSLSTRSVHFCKNKIYFECRSTV</sequence>
<dbReference type="EMBL" id="KN832874">
    <property type="protein sequence ID" value="KIN03019.1"/>
    <property type="molecule type" value="Genomic_DNA"/>
</dbReference>
<feature type="non-terminal residue" evidence="2">
    <location>
        <position position="88"/>
    </location>
</feature>
<protein>
    <recommendedName>
        <fullName evidence="1">Heterokaryon incompatibility domain-containing protein</fullName>
    </recommendedName>
</protein>
<dbReference type="AlphaFoldDB" id="A0A0C3CVI7"/>
<dbReference type="InParanoid" id="A0A0C3CVI7"/>
<name>A0A0C3CVI7_OIDMZ</name>
<keyword evidence="3" id="KW-1185">Reference proteome</keyword>
<reference evidence="3" key="2">
    <citation type="submission" date="2015-01" db="EMBL/GenBank/DDBJ databases">
        <title>Evolutionary Origins and Diversification of the Mycorrhizal Mutualists.</title>
        <authorList>
            <consortium name="DOE Joint Genome Institute"/>
            <consortium name="Mycorrhizal Genomics Consortium"/>
            <person name="Kohler A."/>
            <person name="Kuo A."/>
            <person name="Nagy L.G."/>
            <person name="Floudas D."/>
            <person name="Copeland A."/>
            <person name="Barry K.W."/>
            <person name="Cichocki N."/>
            <person name="Veneault-Fourrey C."/>
            <person name="LaButti K."/>
            <person name="Lindquist E.A."/>
            <person name="Lipzen A."/>
            <person name="Lundell T."/>
            <person name="Morin E."/>
            <person name="Murat C."/>
            <person name="Riley R."/>
            <person name="Ohm R."/>
            <person name="Sun H."/>
            <person name="Tunlid A."/>
            <person name="Henrissat B."/>
            <person name="Grigoriev I.V."/>
            <person name="Hibbett D.S."/>
            <person name="Martin F."/>
        </authorList>
    </citation>
    <scope>NUCLEOTIDE SEQUENCE [LARGE SCALE GENOMIC DNA]</scope>
    <source>
        <strain evidence="3">Zn</strain>
    </source>
</reference>
<accession>A0A0C3CVI7</accession>
<dbReference type="PANTHER" id="PTHR33112:SF16">
    <property type="entry name" value="HETEROKARYON INCOMPATIBILITY DOMAIN-CONTAINING PROTEIN"/>
    <property type="match status" value="1"/>
</dbReference>
<dbReference type="OrthoDB" id="3563405at2759"/>
<dbReference type="HOGENOM" id="CLU_2475006_0_0_1"/>
<organism evidence="2 3">
    <name type="scientific">Oidiodendron maius (strain Zn)</name>
    <dbReference type="NCBI Taxonomy" id="913774"/>
    <lineage>
        <taxon>Eukaryota</taxon>
        <taxon>Fungi</taxon>
        <taxon>Dikarya</taxon>
        <taxon>Ascomycota</taxon>
        <taxon>Pezizomycotina</taxon>
        <taxon>Leotiomycetes</taxon>
        <taxon>Leotiomycetes incertae sedis</taxon>
        <taxon>Myxotrichaceae</taxon>
        <taxon>Oidiodendron</taxon>
    </lineage>
</organism>
<dbReference type="Pfam" id="PF06985">
    <property type="entry name" value="HET"/>
    <property type="match status" value="1"/>
</dbReference>
<feature type="domain" description="Heterokaryon incompatibility" evidence="1">
    <location>
        <begin position="1"/>
        <end position="52"/>
    </location>
</feature>
<dbReference type="Proteomes" id="UP000054321">
    <property type="component" value="Unassembled WGS sequence"/>
</dbReference>
<proteinExistence type="predicted"/>
<gene>
    <name evidence="2" type="ORF">OIDMADRAFT_97469</name>
</gene>